<dbReference type="GO" id="GO:0016020">
    <property type="term" value="C:membrane"/>
    <property type="evidence" value="ECO:0007669"/>
    <property type="project" value="UniProtKB-SubCell"/>
</dbReference>
<accession>A0A9P7YA41</accession>
<feature type="transmembrane region" description="Helical" evidence="5">
    <location>
        <begin position="341"/>
        <end position="363"/>
    </location>
</feature>
<dbReference type="InterPro" id="IPR036513">
    <property type="entry name" value="STAS_dom_sf"/>
</dbReference>
<feature type="transmembrane region" description="Helical" evidence="5">
    <location>
        <begin position="310"/>
        <end position="329"/>
    </location>
</feature>
<evidence type="ECO:0000259" key="6">
    <source>
        <dbReference type="PROSITE" id="PS50801"/>
    </source>
</evidence>
<dbReference type="PROSITE" id="PS50801">
    <property type="entry name" value="STAS"/>
    <property type="match status" value="1"/>
</dbReference>
<evidence type="ECO:0000313" key="8">
    <source>
        <dbReference type="Proteomes" id="UP000824998"/>
    </source>
</evidence>
<name>A0A9P7YA41_9HELO</name>
<feature type="transmembrane region" description="Helical" evidence="5">
    <location>
        <begin position="248"/>
        <end position="271"/>
    </location>
</feature>
<dbReference type="AlphaFoldDB" id="A0A9P7YA41"/>
<dbReference type="OrthoDB" id="288203at2759"/>
<feature type="transmembrane region" description="Helical" evidence="5">
    <location>
        <begin position="405"/>
        <end position="424"/>
    </location>
</feature>
<keyword evidence="4 5" id="KW-0472">Membrane</keyword>
<dbReference type="Proteomes" id="UP000824998">
    <property type="component" value="Unassembled WGS sequence"/>
</dbReference>
<evidence type="ECO:0000256" key="5">
    <source>
        <dbReference type="SAM" id="Phobius"/>
    </source>
</evidence>
<feature type="domain" description="STAS" evidence="6">
    <location>
        <begin position="492"/>
        <end position="645"/>
    </location>
</feature>
<protein>
    <submittedName>
        <fullName evidence="7">SulP family sulfate permease</fullName>
    </submittedName>
</protein>
<dbReference type="NCBIfam" id="TIGR00815">
    <property type="entry name" value="sulP"/>
    <property type="match status" value="1"/>
</dbReference>
<feature type="transmembrane region" description="Helical" evidence="5">
    <location>
        <begin position="60"/>
        <end position="83"/>
    </location>
</feature>
<comment type="subcellular location">
    <subcellularLocation>
        <location evidence="1">Membrane</location>
        <topology evidence="1">Multi-pass membrane protein</topology>
    </subcellularLocation>
</comment>
<dbReference type="EMBL" id="MU251698">
    <property type="protein sequence ID" value="KAG9230138.1"/>
    <property type="molecule type" value="Genomic_DNA"/>
</dbReference>
<evidence type="ECO:0000256" key="4">
    <source>
        <dbReference type="ARBA" id="ARBA00023136"/>
    </source>
</evidence>
<dbReference type="Pfam" id="PF00916">
    <property type="entry name" value="Sulfate_transp"/>
    <property type="match status" value="1"/>
</dbReference>
<dbReference type="Pfam" id="PF01740">
    <property type="entry name" value="STAS"/>
    <property type="match status" value="1"/>
</dbReference>
<evidence type="ECO:0000256" key="2">
    <source>
        <dbReference type="ARBA" id="ARBA00022692"/>
    </source>
</evidence>
<keyword evidence="8" id="KW-1185">Reference proteome</keyword>
<feature type="transmembrane region" description="Helical" evidence="5">
    <location>
        <begin position="378"/>
        <end position="400"/>
    </location>
</feature>
<feature type="transmembrane region" description="Helical" evidence="5">
    <location>
        <begin position="221"/>
        <end position="239"/>
    </location>
</feature>
<evidence type="ECO:0000256" key="3">
    <source>
        <dbReference type="ARBA" id="ARBA00022989"/>
    </source>
</evidence>
<evidence type="ECO:0000313" key="7">
    <source>
        <dbReference type="EMBL" id="KAG9230138.1"/>
    </source>
</evidence>
<evidence type="ECO:0000256" key="1">
    <source>
        <dbReference type="ARBA" id="ARBA00004141"/>
    </source>
</evidence>
<gene>
    <name evidence="7" type="ORF">BJ875DRAFT_499397</name>
</gene>
<dbReference type="SUPFAM" id="SSF52091">
    <property type="entry name" value="SpoIIaa-like"/>
    <property type="match status" value="1"/>
</dbReference>
<reference evidence="7" key="1">
    <citation type="journal article" date="2021" name="IMA Fungus">
        <title>Genomic characterization of three marine fungi, including Emericellopsis atlantica sp. nov. with signatures of a generalist lifestyle and marine biomass degradation.</title>
        <authorList>
            <person name="Hagestad O.C."/>
            <person name="Hou L."/>
            <person name="Andersen J.H."/>
            <person name="Hansen E.H."/>
            <person name="Altermark B."/>
            <person name="Li C."/>
            <person name="Kuhnert E."/>
            <person name="Cox R.J."/>
            <person name="Crous P.W."/>
            <person name="Spatafora J.W."/>
            <person name="Lail K."/>
            <person name="Amirebrahimi M."/>
            <person name="Lipzen A."/>
            <person name="Pangilinan J."/>
            <person name="Andreopoulos W."/>
            <person name="Hayes R.D."/>
            <person name="Ng V."/>
            <person name="Grigoriev I.V."/>
            <person name="Jackson S.A."/>
            <person name="Sutton T.D.S."/>
            <person name="Dobson A.D.W."/>
            <person name="Rama T."/>
        </authorList>
    </citation>
    <scope>NUCLEOTIDE SEQUENCE</scope>
    <source>
        <strain evidence="7">TRa018bII</strain>
    </source>
</reference>
<organism evidence="7 8">
    <name type="scientific">Amylocarpus encephaloides</name>
    <dbReference type="NCBI Taxonomy" id="45428"/>
    <lineage>
        <taxon>Eukaryota</taxon>
        <taxon>Fungi</taxon>
        <taxon>Dikarya</taxon>
        <taxon>Ascomycota</taxon>
        <taxon>Pezizomycotina</taxon>
        <taxon>Leotiomycetes</taxon>
        <taxon>Helotiales</taxon>
        <taxon>Helotiales incertae sedis</taxon>
        <taxon>Amylocarpus</taxon>
    </lineage>
</organism>
<feature type="transmembrane region" description="Helical" evidence="5">
    <location>
        <begin position="444"/>
        <end position="467"/>
    </location>
</feature>
<dbReference type="InterPro" id="IPR011547">
    <property type="entry name" value="SLC26A/SulP_dom"/>
</dbReference>
<dbReference type="InterPro" id="IPR001902">
    <property type="entry name" value="SLC26A/SulP_fam"/>
</dbReference>
<dbReference type="InterPro" id="IPR002645">
    <property type="entry name" value="STAS_dom"/>
</dbReference>
<sequence>MGKFTGSWEATKQYIRTDENLSRARFLVVNGAKRFPSSAGSYLLDKVPVVQWLPNYSPKWFFNDVVAGVTVALLLIPQALAYASLAKIPLQDGLLASWLPSVIYFFMGTSKDVSTGPTSIIGLLTGEMVIELSKEGIAPATTAATIAFSIGIISLITGLLKLGWLLDFVSHPVLTGFITGASIIIISGQVPALLGESKAPSAFIHQFPFIFKKLGTSQPKTVTIGISAIVILLGLQYIGQKWGKKSRIVWAIATSRNAIVLGIFTAISYALNKDTPKKPVWAITGTIPSGLQTPRLPTSDLIQKVLPKSFPIFIAASLEHIAICAAFGRRNHYLVNPSQELSFLGVTNILNGIFGGMAVGGAISRTSVNNESGVRSPLGGLFTTTLVLLGVFFLTGVLFWIPKAVLAAVIIVAVIKIVPSYKVFVGFWKTSFVDFVASLTTALITLLVSAELGIEIGVALMVAYTLLRAAFTRARKVTVQDLEEKYKWASPSSSEIVVGRGTHIISLSASVFFVNAARVKSDIMESIRTYFTHHHAHQKERNWTDPKICVKDAENLGTLIAKPTLHVLVLDFSRVDFVDATGMEMLHVLKEEMKSAKEPVEIRFVGFNGGVLKRFGRVGWKLVFDFEEEEGDRVFKDLRDAVRGRIENRDEDVVVEEKGFGVQVREELGRMISEGSVMMEKGSSINYTP</sequence>
<dbReference type="PANTHER" id="PTHR11814">
    <property type="entry name" value="SULFATE TRANSPORTER"/>
    <property type="match status" value="1"/>
</dbReference>
<feature type="transmembrane region" description="Helical" evidence="5">
    <location>
        <begin position="137"/>
        <end position="160"/>
    </location>
</feature>
<keyword evidence="3 5" id="KW-1133">Transmembrane helix</keyword>
<dbReference type="Gene3D" id="3.30.750.24">
    <property type="entry name" value="STAS domain"/>
    <property type="match status" value="1"/>
</dbReference>
<proteinExistence type="predicted"/>
<keyword evidence="2 5" id="KW-0812">Transmembrane</keyword>
<feature type="transmembrane region" description="Helical" evidence="5">
    <location>
        <begin position="172"/>
        <end position="194"/>
    </location>
</feature>
<comment type="caution">
    <text evidence="7">The sequence shown here is derived from an EMBL/GenBank/DDBJ whole genome shotgun (WGS) entry which is preliminary data.</text>
</comment>
<feature type="transmembrane region" description="Helical" evidence="5">
    <location>
        <begin position="90"/>
        <end position="107"/>
    </location>
</feature>
<dbReference type="CDD" id="cd07042">
    <property type="entry name" value="STAS_SulP_like_sulfate_transporter"/>
    <property type="match status" value="1"/>
</dbReference>
<dbReference type="GO" id="GO:0055085">
    <property type="term" value="P:transmembrane transport"/>
    <property type="evidence" value="ECO:0007669"/>
    <property type="project" value="InterPro"/>
</dbReference>